<dbReference type="GO" id="GO:0016829">
    <property type="term" value="F:lyase activity"/>
    <property type="evidence" value="ECO:0007669"/>
    <property type="project" value="UniProtKB-KW"/>
</dbReference>
<evidence type="ECO:0000313" key="2">
    <source>
        <dbReference type="Proteomes" id="UP000823849"/>
    </source>
</evidence>
<name>A0A9D2NAJ4_9FIRM</name>
<dbReference type="AlphaFoldDB" id="A0A9D2NAJ4"/>
<reference evidence="1" key="1">
    <citation type="journal article" date="2021" name="PeerJ">
        <title>Extensive microbial diversity within the chicken gut microbiome revealed by metagenomics and culture.</title>
        <authorList>
            <person name="Gilroy R."/>
            <person name="Ravi A."/>
            <person name="Getino M."/>
            <person name="Pursley I."/>
            <person name="Horton D.L."/>
            <person name="Alikhan N.F."/>
            <person name="Baker D."/>
            <person name="Gharbi K."/>
            <person name="Hall N."/>
            <person name="Watson M."/>
            <person name="Adriaenssens E.M."/>
            <person name="Foster-Nyarko E."/>
            <person name="Jarju S."/>
            <person name="Secka A."/>
            <person name="Antonio M."/>
            <person name="Oren A."/>
            <person name="Chaudhuri R.R."/>
            <person name="La Ragione R."/>
            <person name="Hildebrand F."/>
            <person name="Pallen M.J."/>
        </authorList>
    </citation>
    <scope>NUCLEOTIDE SEQUENCE</scope>
    <source>
        <strain evidence="1">CHK185-5351</strain>
    </source>
</reference>
<protein>
    <submittedName>
        <fullName evidence="1">Chorismate--pyruvate lyase</fullName>
    </submittedName>
</protein>
<proteinExistence type="predicted"/>
<reference evidence="1" key="2">
    <citation type="submission" date="2021-04" db="EMBL/GenBank/DDBJ databases">
        <authorList>
            <person name="Gilroy R."/>
        </authorList>
    </citation>
    <scope>NUCLEOTIDE SEQUENCE</scope>
    <source>
        <strain evidence="1">CHK185-5351</strain>
    </source>
</reference>
<dbReference type="EMBL" id="DWWU01000030">
    <property type="protein sequence ID" value="HJC15530.1"/>
    <property type="molecule type" value="Genomic_DNA"/>
</dbReference>
<keyword evidence="1" id="KW-0456">Lyase</keyword>
<comment type="caution">
    <text evidence="1">The sequence shown here is derived from an EMBL/GenBank/DDBJ whole genome shotgun (WGS) entry which is preliminary data.</text>
</comment>
<sequence>MFERIDYTVERIDGDYAYLRRIDEPEEEPKCVARALLPPEIMEGSRLAYEMLQYTLL</sequence>
<dbReference type="Proteomes" id="UP000823849">
    <property type="component" value="Unassembled WGS sequence"/>
</dbReference>
<evidence type="ECO:0000313" key="1">
    <source>
        <dbReference type="EMBL" id="HJC15530.1"/>
    </source>
</evidence>
<accession>A0A9D2NAJ4</accession>
<organism evidence="1 2">
    <name type="scientific">Candidatus Fusicatenibacter intestinigallinarum</name>
    <dbReference type="NCBI Taxonomy" id="2838598"/>
    <lineage>
        <taxon>Bacteria</taxon>
        <taxon>Bacillati</taxon>
        <taxon>Bacillota</taxon>
        <taxon>Clostridia</taxon>
        <taxon>Lachnospirales</taxon>
        <taxon>Lachnospiraceae</taxon>
        <taxon>Fusicatenibacter</taxon>
    </lineage>
</organism>
<gene>
    <name evidence="1" type="ORF">H9705_06855</name>
</gene>